<dbReference type="InterPro" id="IPR038726">
    <property type="entry name" value="PDDEXK_AddAB-type"/>
</dbReference>
<dbReference type="InterPro" id="IPR011335">
    <property type="entry name" value="Restrct_endonuc-II-like"/>
</dbReference>
<evidence type="ECO:0000259" key="1">
    <source>
        <dbReference type="Pfam" id="PF12705"/>
    </source>
</evidence>
<reference evidence="2" key="1">
    <citation type="journal article" date="2021" name="bioRxiv">
        <title>Unraveling nitrogen, sulfur and carbon metabolic pathways and microbial community transcriptional responses to substrate deprivation and toxicity stresses in a bioreactor mimicking anoxic brackish coastal sediment conditions.</title>
        <authorList>
            <person name="Martins P.D."/>
            <person name="Echeveste M.J."/>
            <person name="Arshad A."/>
            <person name="Kurth J."/>
            <person name="Ouboter H."/>
            <person name="Jetten M.S.M."/>
            <person name="Welte C.U."/>
        </authorList>
    </citation>
    <scope>NUCLEOTIDE SEQUENCE</scope>
    <source>
        <strain evidence="2">MAG_39</strain>
    </source>
</reference>
<name>A0A953M1N7_9BACT</name>
<dbReference type="Gene3D" id="3.40.50.300">
    <property type="entry name" value="P-loop containing nucleotide triphosphate hydrolases"/>
    <property type="match status" value="1"/>
</dbReference>
<dbReference type="Gene3D" id="3.90.320.10">
    <property type="match status" value="1"/>
</dbReference>
<protein>
    <submittedName>
        <fullName evidence="2">PD-(D/E)XK nuclease family protein</fullName>
    </submittedName>
</protein>
<proteinExistence type="predicted"/>
<dbReference type="SUPFAM" id="SSF52980">
    <property type="entry name" value="Restriction endonuclease-like"/>
    <property type="match status" value="1"/>
</dbReference>
<accession>A0A953M1N7</accession>
<dbReference type="EMBL" id="JAIOIV010000073">
    <property type="protein sequence ID" value="MBZ0156287.1"/>
    <property type="molecule type" value="Genomic_DNA"/>
</dbReference>
<comment type="caution">
    <text evidence="2">The sequence shown here is derived from an EMBL/GenBank/DDBJ whole genome shotgun (WGS) entry which is preliminary data.</text>
</comment>
<dbReference type="InterPro" id="IPR011604">
    <property type="entry name" value="PDDEXK-like_dom_sf"/>
</dbReference>
<feature type="domain" description="PD-(D/E)XK endonuclease-like" evidence="1">
    <location>
        <begin position="657"/>
        <end position="909"/>
    </location>
</feature>
<dbReference type="InterPro" id="IPR027417">
    <property type="entry name" value="P-loop_NTPase"/>
</dbReference>
<evidence type="ECO:0000313" key="3">
    <source>
        <dbReference type="Proteomes" id="UP000705867"/>
    </source>
</evidence>
<dbReference type="AlphaFoldDB" id="A0A953M1N7"/>
<evidence type="ECO:0000313" key="2">
    <source>
        <dbReference type="EMBL" id="MBZ0156287.1"/>
    </source>
</evidence>
<organism evidence="2 3">
    <name type="scientific">Candidatus Nitrobium versatile</name>
    <dbReference type="NCBI Taxonomy" id="2884831"/>
    <lineage>
        <taxon>Bacteria</taxon>
        <taxon>Pseudomonadati</taxon>
        <taxon>Nitrospirota</taxon>
        <taxon>Nitrospiria</taxon>
        <taxon>Nitrospirales</taxon>
        <taxon>Nitrospiraceae</taxon>
        <taxon>Candidatus Nitrobium</taxon>
    </lineage>
</organism>
<sequence length="913" mass="103680">MAQSGNLFSRVRVFYLPPGSENPTRLLFREAMKSSRFPDYSNIHYIAPSPGRVEEAQRIFPALTGTRCCIPPEMGTIASYCKRLYAFFGSRRVLSRSLIPVVLSRLSGKGLGFSSLLADFIHEMKHRYPERDAESLRDVFSALFRELSLPEPVAGEVFDALGLFQGYAFFLDENRLADEDDLLNACHAYIEGGRSGPRSLRSLIVDGFHDPSVSEKNILKALIHDSDEAFLSIPLDPRCSDLSEGYRSFLKENFAIEEVFCRGTRGPAPLLYCAYSDNEEEVEGIARKIKSLYVSGAFRDLEEIVVVFPDLKEYAAMVERVFRRYGIPHTLSRRKSLGGMRPFLDLLCLLDAVQEGYPRLKFAQFLSSRFFHRLPESLGKWVPSLSLQSGIIAGRKSWLFFIAEGSETLDMSLMKEREEVERDLKWVFRKILPLEEIRNGAPFALHAEALQKVTNDLAFPGPLNDPRARKLFEALKKVIEQLFFLGELHPAPVSLSRFTEVLRHLLHTTPFEEEGEGVRIMDFSGALGLSPGYLFFGGLADGEMPRRQEMDYLLPDVLKKKMGLLHHQKYIEFQKYAFFSIIGAGRNVRLSYPAMSGNDVFLPSSFLFSGEEKKEEIPGIFSPEEYFIRKSVDPFLKHIAEIRVPASLLPRPHFLRVTDIDAYRTCPRRFFIERILKLRPPTVKEYEIEAATVGTILHKIMERLLGEPLRDAETMRKRAEEIIGEIVKEKKMDEYWKRLLKDSFIRMVPDIYEKELEIREAGYVSTQVEKAVSGEPVKGIRLKGKIDRLDTIGDGVQIIDYKTGTAGLTCSQIVNGKEDLQLFLYAAMLKEQGYTVNRVGIYSLKNVAVKWCPPQGRGKGGTKQGIEEYITVSLRLLEGAVEALTKGDFTAKPLSDQSCRNCHESTYCPNMQQ</sequence>
<dbReference type="SUPFAM" id="SSF52540">
    <property type="entry name" value="P-loop containing nucleoside triphosphate hydrolases"/>
    <property type="match status" value="1"/>
</dbReference>
<dbReference type="Proteomes" id="UP000705867">
    <property type="component" value="Unassembled WGS sequence"/>
</dbReference>
<dbReference type="Pfam" id="PF12705">
    <property type="entry name" value="PDDEXK_1"/>
    <property type="match status" value="1"/>
</dbReference>
<gene>
    <name evidence="2" type="ORF">K8I29_08785</name>
</gene>
<reference evidence="2" key="2">
    <citation type="submission" date="2021-08" db="EMBL/GenBank/DDBJ databases">
        <authorList>
            <person name="Dalcin Martins P."/>
        </authorList>
    </citation>
    <scope>NUCLEOTIDE SEQUENCE</scope>
    <source>
        <strain evidence="2">MAG_39</strain>
    </source>
</reference>